<organism evidence="1 2">
    <name type="scientific">Natronobacterium haloterrestre</name>
    <name type="common">Halobiforma haloterrestris</name>
    <dbReference type="NCBI Taxonomy" id="148448"/>
    <lineage>
        <taxon>Archaea</taxon>
        <taxon>Methanobacteriati</taxon>
        <taxon>Methanobacteriota</taxon>
        <taxon>Stenosarchaea group</taxon>
        <taxon>Halobacteria</taxon>
        <taxon>Halobacteriales</taxon>
        <taxon>Natrialbaceae</taxon>
        <taxon>Natronobacterium</taxon>
    </lineage>
</organism>
<sequence>MTLELECDSCGFERTFEEDREGYAAARDHERDHPSHFVFITGGR</sequence>
<dbReference type="AlphaFoldDB" id="A0A1I1DBL7"/>
<dbReference type="RefSeq" id="WP_281243983.1">
    <property type="nucleotide sequence ID" value="NZ_FOKW01000001.1"/>
</dbReference>
<dbReference type="Proteomes" id="UP000199161">
    <property type="component" value="Unassembled WGS sequence"/>
</dbReference>
<proteinExistence type="predicted"/>
<gene>
    <name evidence="1" type="ORF">SAMN05444422_101484</name>
</gene>
<evidence type="ECO:0000313" key="1">
    <source>
        <dbReference type="EMBL" id="SFB72321.1"/>
    </source>
</evidence>
<name>A0A1I1DBL7_NATHA</name>
<dbReference type="EMBL" id="FOKW01000001">
    <property type="protein sequence ID" value="SFB72321.1"/>
    <property type="molecule type" value="Genomic_DNA"/>
</dbReference>
<protein>
    <recommendedName>
        <fullName evidence="3">C2H2-type domain-containing protein</fullName>
    </recommendedName>
</protein>
<accession>A0A1I1DBL7</accession>
<keyword evidence="2" id="KW-1185">Reference proteome</keyword>
<evidence type="ECO:0008006" key="3">
    <source>
        <dbReference type="Google" id="ProtNLM"/>
    </source>
</evidence>
<evidence type="ECO:0000313" key="2">
    <source>
        <dbReference type="Proteomes" id="UP000199161"/>
    </source>
</evidence>
<reference evidence="2" key="1">
    <citation type="submission" date="2016-10" db="EMBL/GenBank/DDBJ databases">
        <authorList>
            <person name="Varghese N."/>
            <person name="Submissions S."/>
        </authorList>
    </citation>
    <scope>NUCLEOTIDE SEQUENCE [LARGE SCALE GENOMIC DNA]</scope>
    <source>
        <strain evidence="2">DSM 13078</strain>
    </source>
</reference>